<sequence length="298" mass="32323">MGEDPNAWNNKHGHLQYDKSMAKTVMTNDINQFRQVGMTEHNSTEVLIIDIGNTRAKWAVVENQTVGRRGVMPTDDLLATLPEILEESDAPVSWSCVIPDLADLLSNALLKSGRQAWRLTCHDAPGLSFTTYPKPEQIGHDRIANAIGAQALVGSPAAVIDIGTAMTFDLVTMQYGFIGGIIAPGLAMMTDYLQEKVSLLPELPPENLTLGPRIGRSTIEAMSVGCTRGYLGMIQTLLEGVREEFSELGEDEPTVILTGGATRGFIREALSEYRAEPDLTLLGLAEAQLRRLASSKSG</sequence>
<dbReference type="GO" id="GO:0015937">
    <property type="term" value="P:coenzyme A biosynthetic process"/>
    <property type="evidence" value="ECO:0007669"/>
    <property type="project" value="UniProtKB-UniRule"/>
</dbReference>
<protein>
    <recommendedName>
        <fullName evidence="15 16">Type III pantothenate kinase</fullName>
        <ecNumber evidence="6 16">2.7.1.33</ecNumber>
    </recommendedName>
    <alternativeName>
        <fullName evidence="16">PanK-III</fullName>
    </alternativeName>
    <alternativeName>
        <fullName evidence="16">Pantothenic acid kinase</fullName>
    </alternativeName>
</protein>
<dbReference type="NCBIfam" id="TIGR00671">
    <property type="entry name" value="baf"/>
    <property type="match status" value="1"/>
</dbReference>
<feature type="binding site" evidence="16">
    <location>
        <begin position="50"/>
        <end position="57"/>
    </location>
    <ligand>
        <name>ATP</name>
        <dbReference type="ChEBI" id="CHEBI:30616"/>
    </ligand>
</feature>
<gene>
    <name evidence="16" type="primary">coaX</name>
    <name evidence="17" type="ORF">RZN69_14705</name>
</gene>
<feature type="binding site" evidence="16">
    <location>
        <position position="132"/>
    </location>
    <ligand>
        <name>substrate</name>
    </ligand>
</feature>
<comment type="similarity">
    <text evidence="14 16">Belongs to the type III pantothenate kinase family.</text>
</comment>
<evidence type="ECO:0000256" key="2">
    <source>
        <dbReference type="ARBA" id="ARBA00001958"/>
    </source>
</evidence>
<evidence type="ECO:0000313" key="18">
    <source>
        <dbReference type="Proteomes" id="UP001304300"/>
    </source>
</evidence>
<accession>A0AAQ3QTX6</accession>
<comment type="cofactor">
    <cofactor evidence="16">
        <name>NH4(+)</name>
        <dbReference type="ChEBI" id="CHEBI:28938"/>
    </cofactor>
    <cofactor evidence="16">
        <name>K(+)</name>
        <dbReference type="ChEBI" id="CHEBI:29103"/>
    </cofactor>
    <text evidence="16">A monovalent cation. Ammonium or potassium.</text>
</comment>
<dbReference type="PANTHER" id="PTHR34265:SF1">
    <property type="entry name" value="TYPE III PANTOTHENATE KINASE"/>
    <property type="match status" value="1"/>
</dbReference>
<comment type="function">
    <text evidence="16">Catalyzes the phosphorylation of pantothenate (Pan), the first step in CoA biosynthesis.</text>
</comment>
<evidence type="ECO:0000256" key="15">
    <source>
        <dbReference type="ARBA" id="ARBA00040883"/>
    </source>
</evidence>
<keyword evidence="10 16" id="KW-0418">Kinase</keyword>
<dbReference type="GO" id="GO:0046872">
    <property type="term" value="F:metal ion binding"/>
    <property type="evidence" value="ECO:0007669"/>
    <property type="project" value="UniProtKB-KW"/>
</dbReference>
<evidence type="ECO:0000256" key="8">
    <source>
        <dbReference type="ARBA" id="ARBA00022679"/>
    </source>
</evidence>
<keyword evidence="11 16" id="KW-0067">ATP-binding</keyword>
<dbReference type="Gene3D" id="3.30.420.40">
    <property type="match status" value="2"/>
</dbReference>
<dbReference type="PANTHER" id="PTHR34265">
    <property type="entry name" value="TYPE III PANTOTHENATE KINASE"/>
    <property type="match status" value="1"/>
</dbReference>
<dbReference type="CDD" id="cd24015">
    <property type="entry name" value="ASKHA_NBD_PanK-III"/>
    <property type="match status" value="1"/>
</dbReference>
<dbReference type="EMBL" id="CP136920">
    <property type="protein sequence ID" value="WOO39873.1"/>
    <property type="molecule type" value="Genomic_DNA"/>
</dbReference>
<evidence type="ECO:0000313" key="17">
    <source>
        <dbReference type="EMBL" id="WOO39873.1"/>
    </source>
</evidence>
<organism evidence="17 18">
    <name type="scientific">Rubellicoccus peritrichatus</name>
    <dbReference type="NCBI Taxonomy" id="3080537"/>
    <lineage>
        <taxon>Bacteria</taxon>
        <taxon>Pseudomonadati</taxon>
        <taxon>Verrucomicrobiota</taxon>
        <taxon>Opitutia</taxon>
        <taxon>Puniceicoccales</taxon>
        <taxon>Cerasicoccaceae</taxon>
        <taxon>Rubellicoccus</taxon>
    </lineage>
</organism>
<comment type="subcellular location">
    <subcellularLocation>
        <location evidence="3 16">Cytoplasm</location>
    </subcellularLocation>
</comment>
<keyword evidence="12 16" id="KW-0630">Potassium</keyword>
<keyword evidence="13 16" id="KW-0173">Coenzyme A biosynthesis</keyword>
<feature type="binding site" evidence="16">
    <location>
        <position position="164"/>
    </location>
    <ligand>
        <name>ATP</name>
        <dbReference type="ChEBI" id="CHEBI:30616"/>
    </ligand>
</feature>
<comment type="cofactor">
    <cofactor evidence="2">
        <name>K(+)</name>
        <dbReference type="ChEBI" id="CHEBI:29103"/>
    </cofactor>
</comment>
<dbReference type="GO" id="GO:0005737">
    <property type="term" value="C:cytoplasm"/>
    <property type="evidence" value="ECO:0007669"/>
    <property type="project" value="UniProtKB-SubCell"/>
</dbReference>
<dbReference type="InterPro" id="IPR004619">
    <property type="entry name" value="Type_III_PanK"/>
</dbReference>
<feature type="binding site" evidence="16">
    <location>
        <position position="218"/>
    </location>
    <ligand>
        <name>substrate</name>
    </ligand>
</feature>
<evidence type="ECO:0000256" key="1">
    <source>
        <dbReference type="ARBA" id="ARBA00001206"/>
    </source>
</evidence>
<evidence type="ECO:0000256" key="9">
    <source>
        <dbReference type="ARBA" id="ARBA00022741"/>
    </source>
</evidence>
<evidence type="ECO:0000256" key="14">
    <source>
        <dbReference type="ARBA" id="ARBA00038036"/>
    </source>
</evidence>
<evidence type="ECO:0000256" key="13">
    <source>
        <dbReference type="ARBA" id="ARBA00022993"/>
    </source>
</evidence>
<keyword evidence="7 16" id="KW-0963">Cytoplasm</keyword>
<comment type="subunit">
    <text evidence="5 16">Homodimer.</text>
</comment>
<dbReference type="InterPro" id="IPR043129">
    <property type="entry name" value="ATPase_NBD"/>
</dbReference>
<keyword evidence="16" id="KW-0479">Metal-binding</keyword>
<evidence type="ECO:0000256" key="5">
    <source>
        <dbReference type="ARBA" id="ARBA00011738"/>
    </source>
</evidence>
<dbReference type="KEGG" id="puo:RZN69_14705"/>
<keyword evidence="8 16" id="KW-0808">Transferase</keyword>
<keyword evidence="18" id="KW-1185">Reference proteome</keyword>
<dbReference type="HAMAP" id="MF_01274">
    <property type="entry name" value="Pantothen_kinase_3"/>
    <property type="match status" value="1"/>
</dbReference>
<feature type="binding site" evidence="16">
    <location>
        <position position="161"/>
    </location>
    <ligand>
        <name>K(+)</name>
        <dbReference type="ChEBI" id="CHEBI:29103"/>
    </ligand>
</feature>
<comment type="pathway">
    <text evidence="4 16">Cofactor biosynthesis; coenzyme A biosynthesis; CoA from (R)-pantothenate: step 1/5.</text>
</comment>
<dbReference type="GO" id="GO:0005524">
    <property type="term" value="F:ATP binding"/>
    <property type="evidence" value="ECO:0007669"/>
    <property type="project" value="UniProtKB-UniRule"/>
</dbReference>
<feature type="binding site" evidence="16">
    <location>
        <begin position="139"/>
        <end position="142"/>
    </location>
    <ligand>
        <name>substrate</name>
    </ligand>
</feature>
<dbReference type="Proteomes" id="UP001304300">
    <property type="component" value="Chromosome"/>
</dbReference>
<evidence type="ECO:0000256" key="11">
    <source>
        <dbReference type="ARBA" id="ARBA00022840"/>
    </source>
</evidence>
<evidence type="ECO:0000256" key="6">
    <source>
        <dbReference type="ARBA" id="ARBA00012102"/>
    </source>
</evidence>
<evidence type="ECO:0000256" key="16">
    <source>
        <dbReference type="HAMAP-Rule" id="MF_01274"/>
    </source>
</evidence>
<evidence type="ECO:0000256" key="4">
    <source>
        <dbReference type="ARBA" id="ARBA00005225"/>
    </source>
</evidence>
<evidence type="ECO:0000256" key="12">
    <source>
        <dbReference type="ARBA" id="ARBA00022958"/>
    </source>
</evidence>
<feature type="active site" description="Proton acceptor" evidence="16">
    <location>
        <position position="141"/>
    </location>
</feature>
<dbReference type="EC" id="2.7.1.33" evidence="6 16"/>
<keyword evidence="9 16" id="KW-0547">Nucleotide-binding</keyword>
<dbReference type="Pfam" id="PF03309">
    <property type="entry name" value="Pan_kinase"/>
    <property type="match status" value="1"/>
</dbReference>
<proteinExistence type="inferred from homology"/>
<evidence type="ECO:0000256" key="10">
    <source>
        <dbReference type="ARBA" id="ARBA00022777"/>
    </source>
</evidence>
<evidence type="ECO:0000256" key="3">
    <source>
        <dbReference type="ARBA" id="ARBA00004496"/>
    </source>
</evidence>
<dbReference type="GO" id="GO:0004594">
    <property type="term" value="F:pantothenate kinase activity"/>
    <property type="evidence" value="ECO:0007669"/>
    <property type="project" value="UniProtKB-UniRule"/>
</dbReference>
<comment type="catalytic activity">
    <reaction evidence="1 16">
        <text>(R)-pantothenate + ATP = (R)-4'-phosphopantothenate + ADP + H(+)</text>
        <dbReference type="Rhea" id="RHEA:16373"/>
        <dbReference type="ChEBI" id="CHEBI:10986"/>
        <dbReference type="ChEBI" id="CHEBI:15378"/>
        <dbReference type="ChEBI" id="CHEBI:29032"/>
        <dbReference type="ChEBI" id="CHEBI:30616"/>
        <dbReference type="ChEBI" id="CHEBI:456216"/>
        <dbReference type="EC" id="2.7.1.33"/>
    </reaction>
</comment>
<name>A0AAQ3QTX6_9BACT</name>
<dbReference type="SUPFAM" id="SSF53067">
    <property type="entry name" value="Actin-like ATPase domain"/>
    <property type="match status" value="2"/>
</dbReference>
<reference evidence="17 18" key="1">
    <citation type="submission" date="2023-10" db="EMBL/GenBank/DDBJ databases">
        <title>Rubellicoccus peritrichatus gen. nov., sp. nov., isolated from an algae of coral reef tank.</title>
        <authorList>
            <person name="Luo J."/>
        </authorList>
    </citation>
    <scope>NUCLEOTIDE SEQUENCE [LARGE SCALE GENOMIC DNA]</scope>
    <source>
        <strain evidence="17 18">CR14</strain>
    </source>
</reference>
<evidence type="ECO:0000256" key="7">
    <source>
        <dbReference type="ARBA" id="ARBA00022490"/>
    </source>
</evidence>
<dbReference type="RefSeq" id="WP_317831913.1">
    <property type="nucleotide sequence ID" value="NZ_CP136920.1"/>
</dbReference>
<dbReference type="AlphaFoldDB" id="A0AAQ3QTX6"/>